<accession>A0A514CKH5</accession>
<protein>
    <submittedName>
        <fullName evidence="4">Altronate dehydratase</fullName>
    </submittedName>
</protein>
<organism evidence="4 5">
    <name type="scientific">Echinicola soli</name>
    <dbReference type="NCBI Taxonomy" id="2591634"/>
    <lineage>
        <taxon>Bacteria</taxon>
        <taxon>Pseudomonadati</taxon>
        <taxon>Bacteroidota</taxon>
        <taxon>Cytophagia</taxon>
        <taxon>Cytophagales</taxon>
        <taxon>Cyclobacteriaceae</taxon>
        <taxon>Echinicola</taxon>
    </lineage>
</organism>
<dbReference type="InterPro" id="IPR044144">
    <property type="entry name" value="SAF_UxaA/GarD"/>
</dbReference>
<dbReference type="EMBL" id="CP041253">
    <property type="protein sequence ID" value="QDH80312.1"/>
    <property type="molecule type" value="Genomic_DNA"/>
</dbReference>
<dbReference type="Proteomes" id="UP000316614">
    <property type="component" value="Chromosome"/>
</dbReference>
<dbReference type="Pfam" id="PF04295">
    <property type="entry name" value="GD_AH_second"/>
    <property type="match status" value="1"/>
</dbReference>
<dbReference type="RefSeq" id="WP_141615546.1">
    <property type="nucleotide sequence ID" value="NZ_CP041253.1"/>
</dbReference>
<dbReference type="Pfam" id="PF20629">
    <property type="entry name" value="GD_AH_C"/>
    <property type="match status" value="1"/>
</dbReference>
<dbReference type="InterPro" id="IPR007392">
    <property type="entry name" value="GD_AH_second"/>
</dbReference>
<sequence length="548" mass="59240">MLHKILKIHPKDNVLVALTDLKAGEKIEFEANEIMLTHDVKAKHKFAENSFATDEDIYMYGIICGKAMNNIAKGEVLTTQNVAHKTSEFTGVRDFKPWNSPDVSKWADRTFMGYHRKDGQVGTANYWLVIPLVFCENRNIEIMKNAFVEELGFAKPNKYKSFVKQMKDLYAQGKKEQISELSVETAEQDGESRIFKNIDGIKFLTHQGGCGGIRQDSEMLCGLIAGYINNPNVAGATILSLGCQNAQPAILREKLDKVNPDLKKPVIILEQQQEGTENILLTNAIQQTFLALTDADQLERQPAPLSKLTVGLECGGSDGFSGISANPSVGHASDLVVALGGKTILSEFPELCGVEQELINRCTTDESADKFVSLMRAYAASAEAVGSGFDMNPSPGNIKDGLITDAMKSAGAAKKGGTSPIVDVLDYAEYAKKPGLNLLCTPGNDVESTTAMAGSGANVILFTTGLGTPTGNPVTPVLKVSSNHILAKKMDDIIDINTGGVISGDKTIDQMGEEILEHIIEVASGTKKAKAQLLNQDDFIPWKRGVSL</sequence>
<reference evidence="4 5" key="1">
    <citation type="submission" date="2019-06" db="EMBL/GenBank/DDBJ databases">
        <title>Echinicola alkalisoli sp. nov. isolated from saline soil.</title>
        <authorList>
            <person name="Sun J.-Q."/>
            <person name="Xu L."/>
        </authorList>
    </citation>
    <scope>NUCLEOTIDE SEQUENCE [LARGE SCALE GENOMIC DNA]</scope>
    <source>
        <strain evidence="4 5">LN3S3</strain>
    </source>
</reference>
<dbReference type="PANTHER" id="PTHR30536">
    <property type="entry name" value="ALTRONATE/GALACTARATE DEHYDRATASE"/>
    <property type="match status" value="1"/>
</dbReference>
<dbReference type="GO" id="GO:0016829">
    <property type="term" value="F:lyase activity"/>
    <property type="evidence" value="ECO:0007669"/>
    <property type="project" value="UniProtKB-KW"/>
</dbReference>
<evidence type="ECO:0000313" key="5">
    <source>
        <dbReference type="Proteomes" id="UP000316614"/>
    </source>
</evidence>
<dbReference type="Pfam" id="PF08666">
    <property type="entry name" value="SAF"/>
    <property type="match status" value="1"/>
</dbReference>
<dbReference type="InterPro" id="IPR052172">
    <property type="entry name" value="UxaA_altronate/galactarate_dh"/>
</dbReference>
<dbReference type="AlphaFoldDB" id="A0A514CKH5"/>
<evidence type="ECO:0000259" key="3">
    <source>
        <dbReference type="SMART" id="SM00858"/>
    </source>
</evidence>
<gene>
    <name evidence="4" type="ORF">FKX85_15215</name>
</gene>
<evidence type="ECO:0000256" key="1">
    <source>
        <dbReference type="ARBA" id="ARBA00010986"/>
    </source>
</evidence>
<dbReference type="CDD" id="cd11613">
    <property type="entry name" value="SAF_AH_GD"/>
    <property type="match status" value="1"/>
</dbReference>
<feature type="domain" description="SAF" evidence="3">
    <location>
        <begin position="12"/>
        <end position="83"/>
    </location>
</feature>
<keyword evidence="2" id="KW-0456">Lyase</keyword>
<proteinExistence type="inferred from homology"/>
<dbReference type="SMART" id="SM00858">
    <property type="entry name" value="SAF"/>
    <property type="match status" value="1"/>
</dbReference>
<dbReference type="KEGG" id="echi:FKX85_15215"/>
<keyword evidence="5" id="KW-1185">Reference proteome</keyword>
<dbReference type="PANTHER" id="PTHR30536:SF5">
    <property type="entry name" value="ALTRONATE DEHYDRATASE"/>
    <property type="match status" value="1"/>
</dbReference>
<evidence type="ECO:0000256" key="2">
    <source>
        <dbReference type="ARBA" id="ARBA00023239"/>
    </source>
</evidence>
<dbReference type="InterPro" id="IPR048332">
    <property type="entry name" value="GD_AH_C"/>
</dbReference>
<evidence type="ECO:0000313" key="4">
    <source>
        <dbReference type="EMBL" id="QDH80312.1"/>
    </source>
</evidence>
<comment type="similarity">
    <text evidence="1">Belongs to the UxaA family.</text>
</comment>
<dbReference type="OrthoDB" id="9804574at2"/>
<dbReference type="InterPro" id="IPR013974">
    <property type="entry name" value="SAF"/>
</dbReference>
<name>A0A514CKH5_9BACT</name>
<dbReference type="Gene3D" id="2.30.130.110">
    <property type="match status" value="1"/>
</dbReference>
<dbReference type="GO" id="GO:0019698">
    <property type="term" value="P:D-galacturonate catabolic process"/>
    <property type="evidence" value="ECO:0007669"/>
    <property type="project" value="TreeGrafter"/>
</dbReference>